<proteinExistence type="predicted"/>
<comment type="caution">
    <text evidence="1">The sequence shown here is derived from an EMBL/GenBank/DDBJ whole genome shotgun (WGS) entry which is preliminary data.</text>
</comment>
<reference evidence="1 2" key="1">
    <citation type="journal article" date="2018" name="Sci. Rep.">
        <title>Comparative analysis of the Pocillopora damicornis genome highlights role of immune system in coral evolution.</title>
        <authorList>
            <person name="Cunning R."/>
            <person name="Bay R.A."/>
            <person name="Gillette P."/>
            <person name="Baker A.C."/>
            <person name="Traylor-Knowles N."/>
        </authorList>
    </citation>
    <scope>NUCLEOTIDE SEQUENCE [LARGE SCALE GENOMIC DNA]</scope>
    <source>
        <strain evidence="1">RSMAS</strain>
        <tissue evidence="1">Whole animal</tissue>
    </source>
</reference>
<evidence type="ECO:0000313" key="1">
    <source>
        <dbReference type="EMBL" id="RMX40025.1"/>
    </source>
</evidence>
<gene>
    <name evidence="1" type="ORF">pdam_00018007</name>
</gene>
<dbReference type="Proteomes" id="UP000275408">
    <property type="component" value="Unassembled WGS sequence"/>
</dbReference>
<name>A0A3M6TF76_POCDA</name>
<accession>A0A3M6TF76</accession>
<dbReference type="OrthoDB" id="5963588at2759"/>
<dbReference type="EMBL" id="RCHS01003690">
    <property type="protein sequence ID" value="RMX40025.1"/>
    <property type="molecule type" value="Genomic_DNA"/>
</dbReference>
<keyword evidence="2" id="KW-1185">Reference proteome</keyword>
<evidence type="ECO:0000313" key="2">
    <source>
        <dbReference type="Proteomes" id="UP000275408"/>
    </source>
</evidence>
<organism evidence="1 2">
    <name type="scientific">Pocillopora damicornis</name>
    <name type="common">Cauliflower coral</name>
    <name type="synonym">Millepora damicornis</name>
    <dbReference type="NCBI Taxonomy" id="46731"/>
    <lineage>
        <taxon>Eukaryota</taxon>
        <taxon>Metazoa</taxon>
        <taxon>Cnidaria</taxon>
        <taxon>Anthozoa</taxon>
        <taxon>Hexacorallia</taxon>
        <taxon>Scleractinia</taxon>
        <taxon>Astrocoeniina</taxon>
        <taxon>Pocilloporidae</taxon>
        <taxon>Pocillopora</taxon>
    </lineage>
</organism>
<protein>
    <submittedName>
        <fullName evidence="1">Uncharacterized protein</fullName>
    </submittedName>
</protein>
<sequence>MRMHALALVFEVQFTSVMRGPHIYKSVWTPTLGGKLNCHEDDRKEAKQHDEYAIWMYLGANTSSELVGHVPMEPSYLIYTFLRTYDDNEVSVKVTGSRRLENGLVVSGTFKVQTPSRAISIKFEREILHPKELCAHMDISIKTLRKIPMLS</sequence>
<dbReference type="AlphaFoldDB" id="A0A3M6TF76"/>